<organism evidence="2 3">
    <name type="scientific">Saccharothrix mutabilis subsp. mutabilis</name>
    <dbReference type="NCBI Taxonomy" id="66855"/>
    <lineage>
        <taxon>Bacteria</taxon>
        <taxon>Bacillati</taxon>
        <taxon>Actinomycetota</taxon>
        <taxon>Actinomycetes</taxon>
        <taxon>Pseudonocardiales</taxon>
        <taxon>Pseudonocardiaceae</taxon>
        <taxon>Saccharothrix</taxon>
    </lineage>
</organism>
<dbReference type="InterPro" id="IPR036890">
    <property type="entry name" value="HATPase_C_sf"/>
</dbReference>
<dbReference type="PROSITE" id="PS50801">
    <property type="entry name" value="STAS"/>
    <property type="match status" value="1"/>
</dbReference>
<evidence type="ECO:0000313" key="3">
    <source>
        <dbReference type="Proteomes" id="UP001500416"/>
    </source>
</evidence>
<dbReference type="SUPFAM" id="SSF52091">
    <property type="entry name" value="SpoIIaa-like"/>
    <property type="match status" value="1"/>
</dbReference>
<dbReference type="Gene3D" id="3.30.750.24">
    <property type="entry name" value="STAS domain"/>
    <property type="match status" value="1"/>
</dbReference>
<accession>A0ABP3DEZ2</accession>
<dbReference type="InterPro" id="IPR002645">
    <property type="entry name" value="STAS_dom"/>
</dbReference>
<dbReference type="EMBL" id="BAAABU010000005">
    <property type="protein sequence ID" value="GAA0229036.1"/>
    <property type="molecule type" value="Genomic_DNA"/>
</dbReference>
<reference evidence="3" key="1">
    <citation type="journal article" date="2019" name="Int. J. Syst. Evol. Microbiol.">
        <title>The Global Catalogue of Microorganisms (GCM) 10K type strain sequencing project: providing services to taxonomists for standard genome sequencing and annotation.</title>
        <authorList>
            <consortium name="The Broad Institute Genomics Platform"/>
            <consortium name="The Broad Institute Genome Sequencing Center for Infectious Disease"/>
            <person name="Wu L."/>
            <person name="Ma J."/>
        </authorList>
    </citation>
    <scope>NUCLEOTIDE SEQUENCE [LARGE SCALE GENOMIC DNA]</scope>
    <source>
        <strain evidence="3">JCM 3380</strain>
    </source>
</reference>
<evidence type="ECO:0000313" key="2">
    <source>
        <dbReference type="EMBL" id="GAA0229036.1"/>
    </source>
</evidence>
<dbReference type="CDD" id="cd07043">
    <property type="entry name" value="STAS_anti-anti-sigma_factors"/>
    <property type="match status" value="1"/>
</dbReference>
<proteinExistence type="predicted"/>
<dbReference type="Gene3D" id="3.30.565.10">
    <property type="entry name" value="Histidine kinase-like ATPase, C-terminal domain"/>
    <property type="match status" value="1"/>
</dbReference>
<feature type="domain" description="STAS" evidence="1">
    <location>
        <begin position="14"/>
        <end position="125"/>
    </location>
</feature>
<name>A0ABP3DEZ2_9PSEU</name>
<comment type="caution">
    <text evidence="2">The sequence shown here is derived from an EMBL/GenBank/DDBJ whole genome shotgun (WGS) entry which is preliminary data.</text>
</comment>
<dbReference type="Pfam" id="PF01740">
    <property type="entry name" value="STAS"/>
    <property type="match status" value="1"/>
</dbReference>
<protein>
    <recommendedName>
        <fullName evidence="1">STAS domain-containing protein</fullName>
    </recommendedName>
</protein>
<dbReference type="Proteomes" id="UP001500416">
    <property type="component" value="Unassembled WGS sequence"/>
</dbReference>
<dbReference type="RefSeq" id="WP_343934327.1">
    <property type="nucleotide sequence ID" value="NZ_BAAABU010000005.1"/>
</dbReference>
<dbReference type="InterPro" id="IPR036513">
    <property type="entry name" value="STAS_dom_sf"/>
</dbReference>
<keyword evidence="3" id="KW-1185">Reference proteome</keyword>
<evidence type="ECO:0000259" key="1">
    <source>
        <dbReference type="PROSITE" id="PS50801"/>
    </source>
</evidence>
<sequence>MHNSPDAAAGTTRLDLRARARGGVTVLSPSGRLDLSTYAALRDGLLKHVAEQPVAVVVVLGPALEIGSDTLAGVFGAVWLRSCRWPGVPVVLVATADRHRRLLSRTGLRRFLPCHDRLSTALAEVGAPPPRRRDQAVLPADPDASDLARDFTRRTCQSWGGLHEVTARAVLLAAELVVAARRLSGRATTLELRVERTPRQLTVAVRYTSAQPPHPSRAPDMTRVHRLATACGSTPTLGRGDIVWAAVALADSS</sequence>
<gene>
    <name evidence="2" type="ORF">GCM10010492_29280</name>
</gene>